<feature type="coiled-coil region" evidence="2">
    <location>
        <begin position="94"/>
        <end position="152"/>
    </location>
</feature>
<feature type="domain" description="CusB-like beta-barrel" evidence="4">
    <location>
        <begin position="201"/>
        <end position="273"/>
    </location>
</feature>
<feature type="domain" description="Multidrug resistance protein MdtA-like C-terminal permuted SH3" evidence="5">
    <location>
        <begin position="280"/>
        <end position="338"/>
    </location>
</feature>
<evidence type="ECO:0000313" key="7">
    <source>
        <dbReference type="Proteomes" id="UP000078476"/>
    </source>
</evidence>
<dbReference type="PROSITE" id="PS51257">
    <property type="entry name" value="PROKAR_LIPOPROTEIN"/>
    <property type="match status" value="1"/>
</dbReference>
<organism evidence="6 7">
    <name type="scientific">Methylomonas lenta</name>
    <dbReference type="NCBI Taxonomy" id="980561"/>
    <lineage>
        <taxon>Bacteria</taxon>
        <taxon>Pseudomonadati</taxon>
        <taxon>Pseudomonadota</taxon>
        <taxon>Gammaproteobacteria</taxon>
        <taxon>Methylococcales</taxon>
        <taxon>Methylococcaceae</taxon>
        <taxon>Methylomonas</taxon>
    </lineage>
</organism>
<accession>A0A177NCA4</accession>
<evidence type="ECO:0000313" key="6">
    <source>
        <dbReference type="EMBL" id="OAI15471.1"/>
    </source>
</evidence>
<dbReference type="EMBL" id="LUUI01000102">
    <property type="protein sequence ID" value="OAI15471.1"/>
    <property type="molecule type" value="Genomic_DNA"/>
</dbReference>
<dbReference type="Gene3D" id="2.40.30.170">
    <property type="match status" value="1"/>
</dbReference>
<dbReference type="InterPro" id="IPR058627">
    <property type="entry name" value="MdtA-like_C"/>
</dbReference>
<dbReference type="Pfam" id="PF25876">
    <property type="entry name" value="HH_MFP_RND"/>
    <property type="match status" value="1"/>
</dbReference>
<evidence type="ECO:0000259" key="4">
    <source>
        <dbReference type="Pfam" id="PF25954"/>
    </source>
</evidence>
<evidence type="ECO:0000259" key="5">
    <source>
        <dbReference type="Pfam" id="PF25967"/>
    </source>
</evidence>
<dbReference type="NCBIfam" id="TIGR01730">
    <property type="entry name" value="RND_mfp"/>
    <property type="match status" value="1"/>
</dbReference>
<dbReference type="GO" id="GO:1990281">
    <property type="term" value="C:efflux pump complex"/>
    <property type="evidence" value="ECO:0007669"/>
    <property type="project" value="TreeGrafter"/>
</dbReference>
<keyword evidence="7" id="KW-1185">Reference proteome</keyword>
<comment type="caution">
    <text evidence="6">The sequence shown here is derived from an EMBL/GenBank/DDBJ whole genome shotgun (WGS) entry which is preliminary data.</text>
</comment>
<dbReference type="InterPro" id="IPR058792">
    <property type="entry name" value="Beta-barrel_RND_2"/>
</dbReference>
<reference evidence="6 7" key="1">
    <citation type="submission" date="2016-03" db="EMBL/GenBank/DDBJ databases">
        <authorList>
            <person name="Ploux O."/>
        </authorList>
    </citation>
    <scope>NUCLEOTIDE SEQUENCE [LARGE SCALE GENOMIC DNA]</scope>
    <source>
        <strain evidence="6 7">R-45370</strain>
    </source>
</reference>
<sequence>MKIFLLIISGLFLFGCEQTQPPQLPPRPALVVTVGEKTTASPTILIGEIRSRYETAQGFRISGKIIKRYVDVGAVVKKGQILAKLDNQDTGLTAKAAQAQVQSAQADLVLARAELDRLQQLYQRKFISKQAIDIQEAKLKSAIALVKQTQAQASVSDNQFAYTDLRAEREGVVTEIHAEPGQVVAAGETVVRIAKPEDREVSIAVPESRMQGIEINLPAEVRLWAEPTRLYQGKVREVAPAADSVTRTFQIRVALPDADNNVRLGMTAGVRFYNKDSQELLLPLPAVTQYAGETVVWVVNPENGQVESRAVQTGMFREDGIIITHGLQTGEQVVVAGVHTLVPGQVVRPVQAQINP</sequence>
<dbReference type="Pfam" id="PF25954">
    <property type="entry name" value="Beta-barrel_RND_2"/>
    <property type="match status" value="1"/>
</dbReference>
<dbReference type="Gene3D" id="2.40.420.20">
    <property type="match status" value="1"/>
</dbReference>
<feature type="domain" description="Multidrug resistance protein MdtA-like alpha-helical hairpin" evidence="3">
    <location>
        <begin position="95"/>
        <end position="159"/>
    </location>
</feature>
<dbReference type="PANTHER" id="PTHR30469">
    <property type="entry name" value="MULTIDRUG RESISTANCE PROTEIN MDTA"/>
    <property type="match status" value="1"/>
</dbReference>
<dbReference type="InterPro" id="IPR006143">
    <property type="entry name" value="RND_pump_MFP"/>
</dbReference>
<dbReference type="STRING" id="980561.A1359_00860"/>
<dbReference type="PANTHER" id="PTHR30469:SF15">
    <property type="entry name" value="HLYD FAMILY OF SECRETION PROTEINS"/>
    <property type="match status" value="1"/>
</dbReference>
<proteinExistence type="inferred from homology"/>
<evidence type="ECO:0000259" key="3">
    <source>
        <dbReference type="Pfam" id="PF25876"/>
    </source>
</evidence>
<evidence type="ECO:0000256" key="1">
    <source>
        <dbReference type="ARBA" id="ARBA00009477"/>
    </source>
</evidence>
<protein>
    <submittedName>
        <fullName evidence="6">Efflux transporter periplasmic adaptor subunit</fullName>
    </submittedName>
</protein>
<keyword evidence="2" id="KW-0175">Coiled coil</keyword>
<dbReference type="AlphaFoldDB" id="A0A177NCA4"/>
<dbReference type="InterPro" id="IPR058624">
    <property type="entry name" value="MdtA-like_HH"/>
</dbReference>
<dbReference type="Gene3D" id="1.10.287.470">
    <property type="entry name" value="Helix hairpin bin"/>
    <property type="match status" value="1"/>
</dbReference>
<comment type="similarity">
    <text evidence="1">Belongs to the membrane fusion protein (MFP) (TC 8.A.1) family.</text>
</comment>
<dbReference type="RefSeq" id="WP_066982430.1">
    <property type="nucleotide sequence ID" value="NZ_LUUI01000102.1"/>
</dbReference>
<dbReference type="GO" id="GO:0015562">
    <property type="term" value="F:efflux transmembrane transporter activity"/>
    <property type="evidence" value="ECO:0007669"/>
    <property type="project" value="TreeGrafter"/>
</dbReference>
<dbReference type="Pfam" id="PF25967">
    <property type="entry name" value="RND-MFP_C"/>
    <property type="match status" value="1"/>
</dbReference>
<gene>
    <name evidence="6" type="ORF">A1359_00860</name>
</gene>
<name>A0A177NCA4_9GAMM</name>
<dbReference type="Gene3D" id="2.40.50.100">
    <property type="match status" value="1"/>
</dbReference>
<dbReference type="SUPFAM" id="SSF111369">
    <property type="entry name" value="HlyD-like secretion proteins"/>
    <property type="match status" value="1"/>
</dbReference>
<dbReference type="Proteomes" id="UP000078476">
    <property type="component" value="Unassembled WGS sequence"/>
</dbReference>
<evidence type="ECO:0000256" key="2">
    <source>
        <dbReference type="SAM" id="Coils"/>
    </source>
</evidence>